<accession>A0A8G1VMR1</accession>
<name>A0A8G1VMR1_9EURO</name>
<sequence>MLQGRPPKLVHYDGEIILRNPENFDDLDAQEKSRIRECIGKSMLFYIHQLRIKNMCPILLEVFGYPYGETRTDPISIMGNTWDNDIIRLRGGLIMLERYWESMGFDIPCPIHLKEEEIHDCIEEEGEIWNSIQNFWGQGCQSGGQGEHYIS</sequence>
<gene>
    <name evidence="1" type="ORF">BO85DRAFT_261190</name>
</gene>
<dbReference type="InterPro" id="IPR051035">
    <property type="entry name" value="Mito_inheritance_9"/>
</dbReference>
<protein>
    <submittedName>
        <fullName evidence="1">Uncharacterized protein</fullName>
    </submittedName>
</protein>
<organism evidence="1 2">
    <name type="scientific">Aspergillus piperis CBS 112811</name>
    <dbReference type="NCBI Taxonomy" id="1448313"/>
    <lineage>
        <taxon>Eukaryota</taxon>
        <taxon>Fungi</taxon>
        <taxon>Dikarya</taxon>
        <taxon>Ascomycota</taxon>
        <taxon>Pezizomycotina</taxon>
        <taxon>Eurotiomycetes</taxon>
        <taxon>Eurotiomycetidae</taxon>
        <taxon>Eurotiales</taxon>
        <taxon>Aspergillaceae</taxon>
        <taxon>Aspergillus</taxon>
        <taxon>Aspergillus subgen. Circumdati</taxon>
    </lineage>
</organism>
<reference evidence="1 2" key="1">
    <citation type="submission" date="2018-02" db="EMBL/GenBank/DDBJ databases">
        <title>The genomes of Aspergillus section Nigri reveals drivers in fungal speciation.</title>
        <authorList>
            <consortium name="DOE Joint Genome Institute"/>
            <person name="Vesth T.C."/>
            <person name="Nybo J."/>
            <person name="Theobald S."/>
            <person name="Brandl J."/>
            <person name="Frisvad J.C."/>
            <person name="Nielsen K.F."/>
            <person name="Lyhne E.K."/>
            <person name="Kogle M.E."/>
            <person name="Kuo A."/>
            <person name="Riley R."/>
            <person name="Clum A."/>
            <person name="Nolan M."/>
            <person name="Lipzen A."/>
            <person name="Salamov A."/>
            <person name="Henrissat B."/>
            <person name="Wiebenga A."/>
            <person name="De vries R.P."/>
            <person name="Grigoriev I.V."/>
            <person name="Mortensen U.H."/>
            <person name="Andersen M.R."/>
            <person name="Baker S.E."/>
        </authorList>
    </citation>
    <scope>NUCLEOTIDE SEQUENCE [LARGE SCALE GENOMIC DNA]</scope>
    <source>
        <strain evidence="1 2">CBS 112811</strain>
    </source>
</reference>
<dbReference type="RefSeq" id="XP_025517041.1">
    <property type="nucleotide sequence ID" value="XM_025655026.1"/>
</dbReference>
<evidence type="ECO:0000313" key="1">
    <source>
        <dbReference type="EMBL" id="RAH59119.1"/>
    </source>
</evidence>
<proteinExistence type="predicted"/>
<dbReference type="AlphaFoldDB" id="A0A8G1VMR1"/>
<dbReference type="GO" id="GO:0005739">
    <property type="term" value="C:mitochondrion"/>
    <property type="evidence" value="ECO:0007669"/>
    <property type="project" value="TreeGrafter"/>
</dbReference>
<dbReference type="GeneID" id="37158428"/>
<dbReference type="EMBL" id="KZ825059">
    <property type="protein sequence ID" value="RAH59119.1"/>
    <property type="molecule type" value="Genomic_DNA"/>
</dbReference>
<evidence type="ECO:0000313" key="2">
    <source>
        <dbReference type="Proteomes" id="UP000249526"/>
    </source>
</evidence>
<dbReference type="PANTHER" id="PTHR36091">
    <property type="entry name" value="ALTERED INHERITANCE OF MITOCHONDRIA PROTEIN 9, MITOCHONDRIAL"/>
    <property type="match status" value="1"/>
</dbReference>
<keyword evidence="2" id="KW-1185">Reference proteome</keyword>
<dbReference type="PANTHER" id="PTHR36091:SF1">
    <property type="entry name" value="ALTERED INHERITANCE OF MITOCHONDRIA PROTEIN 9, MITOCHONDRIAL"/>
    <property type="match status" value="1"/>
</dbReference>
<dbReference type="Proteomes" id="UP000249526">
    <property type="component" value="Unassembled WGS sequence"/>
</dbReference>